<keyword evidence="2" id="KW-1185">Reference proteome</keyword>
<dbReference type="SUPFAM" id="SSF55608">
    <property type="entry name" value="Homing endonucleases"/>
    <property type="match status" value="1"/>
</dbReference>
<organism evidence="1 2">
    <name type="scientific">Chromatocurvus halotolerans</name>
    <dbReference type="NCBI Taxonomy" id="1132028"/>
    <lineage>
        <taxon>Bacteria</taxon>
        <taxon>Pseudomonadati</taxon>
        <taxon>Pseudomonadota</taxon>
        <taxon>Gammaproteobacteria</taxon>
        <taxon>Cellvibrionales</taxon>
        <taxon>Halieaceae</taxon>
        <taxon>Chromatocurvus</taxon>
    </lineage>
</organism>
<dbReference type="InterPro" id="IPR027434">
    <property type="entry name" value="Homing_endonucl"/>
</dbReference>
<evidence type="ECO:0000313" key="2">
    <source>
        <dbReference type="Proteomes" id="UP000294980"/>
    </source>
</evidence>
<accession>A0A4R2KM42</accession>
<gene>
    <name evidence="1" type="ORF">EV688_12331</name>
</gene>
<dbReference type="RefSeq" id="WP_205686738.1">
    <property type="nucleotide sequence ID" value="NZ_QQSW01000030.1"/>
</dbReference>
<dbReference type="Proteomes" id="UP000294980">
    <property type="component" value="Unassembled WGS sequence"/>
</dbReference>
<comment type="caution">
    <text evidence="1">The sequence shown here is derived from an EMBL/GenBank/DDBJ whole genome shotgun (WGS) entry which is preliminary data.</text>
</comment>
<evidence type="ECO:0008006" key="3">
    <source>
        <dbReference type="Google" id="ProtNLM"/>
    </source>
</evidence>
<name>A0A4R2KM42_9GAMM</name>
<sequence length="85" mass="9375">MASHYRRFQNLSAADAAYIAGLIDGEGTVALARKHANENRQLAVSISSTEHVLVDYVLKRTGVGKITNKRRSKQHHTAMANTMKP</sequence>
<dbReference type="Gene3D" id="3.10.28.10">
    <property type="entry name" value="Homing endonucleases"/>
    <property type="match status" value="1"/>
</dbReference>
<dbReference type="EMBL" id="SLWX01000023">
    <property type="protein sequence ID" value="TCO71098.1"/>
    <property type="molecule type" value="Genomic_DNA"/>
</dbReference>
<reference evidence="1 2" key="1">
    <citation type="submission" date="2019-03" db="EMBL/GenBank/DDBJ databases">
        <title>Genomic Encyclopedia of Type Strains, Phase IV (KMG-IV): sequencing the most valuable type-strain genomes for metagenomic binning, comparative biology and taxonomic classification.</title>
        <authorList>
            <person name="Goeker M."/>
        </authorList>
    </citation>
    <scope>NUCLEOTIDE SEQUENCE [LARGE SCALE GENOMIC DNA]</scope>
    <source>
        <strain evidence="1 2">DSM 23344</strain>
    </source>
</reference>
<protein>
    <recommendedName>
        <fullName evidence="3">Homing endonuclease LAGLIDADG domain-containing protein</fullName>
    </recommendedName>
</protein>
<dbReference type="AlphaFoldDB" id="A0A4R2KM42"/>
<proteinExistence type="predicted"/>
<evidence type="ECO:0000313" key="1">
    <source>
        <dbReference type="EMBL" id="TCO71098.1"/>
    </source>
</evidence>